<dbReference type="Proteomes" id="UP001238163">
    <property type="component" value="Unassembled WGS sequence"/>
</dbReference>
<keyword evidence="4" id="KW-0239">DNA-directed DNA polymerase</keyword>
<comment type="caution">
    <text evidence="5">The sequence shown here is derived from an EMBL/GenBank/DDBJ whole genome shotgun (WGS) entry which is preliminary data.</text>
</comment>
<keyword evidence="6" id="KW-1185">Reference proteome</keyword>
<reference evidence="5" key="1">
    <citation type="submission" date="2023-07" db="EMBL/GenBank/DDBJ databases">
        <title>Genomic Encyclopedia of Type Strains, Phase IV (KMG-IV): sequencing the most valuable type-strain genomes for metagenomic binning, comparative biology and taxonomic classification.</title>
        <authorList>
            <person name="Goeker M."/>
        </authorList>
    </citation>
    <scope>NUCLEOTIDE SEQUENCE</scope>
    <source>
        <strain evidence="5">DSM 24202</strain>
    </source>
</reference>
<dbReference type="InterPro" id="IPR005790">
    <property type="entry name" value="DNA_polIII_delta"/>
</dbReference>
<dbReference type="EMBL" id="JAUSVL010000001">
    <property type="protein sequence ID" value="MDQ0288429.1"/>
    <property type="molecule type" value="Genomic_DNA"/>
</dbReference>
<dbReference type="InterPro" id="IPR027417">
    <property type="entry name" value="P-loop_NTPase"/>
</dbReference>
<dbReference type="Gene3D" id="1.10.8.60">
    <property type="match status" value="1"/>
</dbReference>
<dbReference type="GO" id="GO:0003677">
    <property type="term" value="F:DNA binding"/>
    <property type="evidence" value="ECO:0007669"/>
    <property type="project" value="InterPro"/>
</dbReference>
<keyword evidence="1" id="KW-0808">Transferase</keyword>
<dbReference type="GO" id="GO:0003887">
    <property type="term" value="F:DNA-directed DNA polymerase activity"/>
    <property type="evidence" value="ECO:0007669"/>
    <property type="project" value="UniProtKB-KW"/>
</dbReference>
<dbReference type="RefSeq" id="WP_307259754.1">
    <property type="nucleotide sequence ID" value="NZ_JAUSVL010000001.1"/>
</dbReference>
<evidence type="ECO:0000313" key="6">
    <source>
        <dbReference type="Proteomes" id="UP001238163"/>
    </source>
</evidence>
<protein>
    <submittedName>
        <fullName evidence="5">DNA polymerase III delta subunit</fullName>
    </submittedName>
</protein>
<organism evidence="5 6">
    <name type="scientific">Oligosphaera ethanolica</name>
    <dbReference type="NCBI Taxonomy" id="760260"/>
    <lineage>
        <taxon>Bacteria</taxon>
        <taxon>Pseudomonadati</taxon>
        <taxon>Lentisphaerota</taxon>
        <taxon>Oligosphaeria</taxon>
        <taxon>Oligosphaerales</taxon>
        <taxon>Oligosphaeraceae</taxon>
        <taxon>Oligosphaera</taxon>
    </lineage>
</organism>
<sequence length="372" mass="40440">MAKKSVNVFLLSGNDASLIHAEADKLVRSIAGENPDPFAFELFQEGDAGPTAAMLYGMLRSLKSPPFLGGQKTVWLKHFTGFDAEGEKKGGDTVGGALRDLAELIGAGIGQDIVLVMDGVGIDRRRALGKACEAVGELRLFNQPDRKKMGWERTMVAYIQQAAADKGLTLRDDVCNFLVDIVGTDTSRIDVELEKLICYCGGTKQPVTMADAAAVCTGQAEEMIWVMGSALGSRNLASVLQVVNSLVGQEKDDDRAARSLIINAANYFREALRIKVFMAEQRISNAPGLKRFLEGASAEEKNALVAEGMTFVNYHPYRAMKLAEEIGRFSPQEMIEAIRVLRDALWQCMSSATAARVSLENALIRIVGCGRR</sequence>
<proteinExistence type="predicted"/>
<evidence type="ECO:0000256" key="2">
    <source>
        <dbReference type="ARBA" id="ARBA00022695"/>
    </source>
</evidence>
<evidence type="ECO:0000313" key="5">
    <source>
        <dbReference type="EMBL" id="MDQ0288429.1"/>
    </source>
</evidence>
<dbReference type="PANTHER" id="PTHR34388">
    <property type="entry name" value="DNA POLYMERASE III SUBUNIT DELTA"/>
    <property type="match status" value="1"/>
</dbReference>
<accession>A0AAE4ALM7</accession>
<evidence type="ECO:0000256" key="4">
    <source>
        <dbReference type="ARBA" id="ARBA00022932"/>
    </source>
</evidence>
<dbReference type="GO" id="GO:0009360">
    <property type="term" value="C:DNA polymerase III complex"/>
    <property type="evidence" value="ECO:0007669"/>
    <property type="project" value="TreeGrafter"/>
</dbReference>
<keyword evidence="2" id="KW-0548">Nucleotidyltransferase</keyword>
<keyword evidence="3" id="KW-0235">DNA replication</keyword>
<evidence type="ECO:0000256" key="1">
    <source>
        <dbReference type="ARBA" id="ARBA00022679"/>
    </source>
</evidence>
<name>A0AAE4ALM7_9BACT</name>
<gene>
    <name evidence="5" type="ORF">J3R75_000536</name>
</gene>
<dbReference type="AlphaFoldDB" id="A0AAE4ALM7"/>
<dbReference type="GO" id="GO:0006261">
    <property type="term" value="P:DNA-templated DNA replication"/>
    <property type="evidence" value="ECO:0007669"/>
    <property type="project" value="TreeGrafter"/>
</dbReference>
<dbReference type="Gene3D" id="3.40.50.300">
    <property type="entry name" value="P-loop containing nucleotide triphosphate hydrolases"/>
    <property type="match status" value="1"/>
</dbReference>
<dbReference type="PANTHER" id="PTHR34388:SF1">
    <property type="entry name" value="DNA POLYMERASE III SUBUNIT DELTA"/>
    <property type="match status" value="1"/>
</dbReference>
<dbReference type="Gene3D" id="1.20.272.10">
    <property type="match status" value="1"/>
</dbReference>
<dbReference type="NCBIfam" id="TIGR01128">
    <property type="entry name" value="holA"/>
    <property type="match status" value="1"/>
</dbReference>
<evidence type="ECO:0000256" key="3">
    <source>
        <dbReference type="ARBA" id="ARBA00022705"/>
    </source>
</evidence>